<keyword evidence="1" id="KW-0812">Transmembrane</keyword>
<name>A0A081DEF9_NONUL</name>
<keyword evidence="1" id="KW-0472">Membrane</keyword>
<keyword evidence="1" id="KW-1133">Transmembrane helix</keyword>
<dbReference type="InterPro" id="IPR052927">
    <property type="entry name" value="DCC_oxidoreductase"/>
</dbReference>
<evidence type="ECO:0000256" key="1">
    <source>
        <dbReference type="SAM" id="Phobius"/>
    </source>
</evidence>
<dbReference type="Proteomes" id="UP000028980">
    <property type="component" value="Unassembled WGS sequence"/>
</dbReference>
<proteinExistence type="predicted"/>
<feature type="transmembrane region" description="Helical" evidence="1">
    <location>
        <begin position="86"/>
        <end position="108"/>
    </location>
</feature>
<organism evidence="2 3">
    <name type="scientific">Nonlabens ulvanivorans</name>
    <name type="common">Persicivirga ulvanivorans</name>
    <dbReference type="NCBI Taxonomy" id="906888"/>
    <lineage>
        <taxon>Bacteria</taxon>
        <taxon>Pseudomonadati</taxon>
        <taxon>Bacteroidota</taxon>
        <taxon>Flavobacteriia</taxon>
        <taxon>Flavobacteriales</taxon>
        <taxon>Flavobacteriaceae</taxon>
        <taxon>Nonlabens</taxon>
    </lineage>
</organism>
<dbReference type="InterPro" id="IPR007263">
    <property type="entry name" value="DCC1-like"/>
</dbReference>
<comment type="caution">
    <text evidence="2">The sequence shown here is derived from an EMBL/GenBank/DDBJ whole genome shotgun (WGS) entry which is preliminary data.</text>
</comment>
<evidence type="ECO:0000313" key="2">
    <source>
        <dbReference type="EMBL" id="GAK77305.1"/>
    </source>
</evidence>
<reference evidence="2 3" key="1">
    <citation type="journal article" date="2014" name="Genome Announc.">
        <title>Draft Genome Sequences of Marine Flavobacterium Nonlabens Strains NR17, NR24, NR27, NR32, NR33, and Ara13.</title>
        <authorList>
            <person name="Nakanishi M."/>
            <person name="Meirelles P."/>
            <person name="Suzuki R."/>
            <person name="Takatani N."/>
            <person name="Mino S."/>
            <person name="Suda W."/>
            <person name="Oshima K."/>
            <person name="Hattori M."/>
            <person name="Ohkuma M."/>
            <person name="Hosokawa M."/>
            <person name="Miyashita K."/>
            <person name="Thompson F.L."/>
            <person name="Niwa A."/>
            <person name="Sawabe T."/>
            <person name="Sawabe T."/>
        </authorList>
    </citation>
    <scope>NUCLEOTIDE SEQUENCE [LARGE SCALE GENOMIC DNA]</scope>
    <source>
        <strain evidence="3">JCM19296</strain>
    </source>
</reference>
<protein>
    <recommendedName>
        <fullName evidence="4">Thiol-disulfide oxidoreductase</fullName>
    </recommendedName>
</protein>
<accession>A0A081DEF9</accession>
<evidence type="ECO:0000313" key="3">
    <source>
        <dbReference type="Proteomes" id="UP000028980"/>
    </source>
</evidence>
<sequence>MKNKQNDVILFDGVCNLCNGAVTFIIKRDRKNHFRFAALESDIGALYLKKHNIDPEEVDSIVLIRGERAYVKASAALRIAQKLSGLWPLLYILIIIPKFISNAIYDYIARNRYKWFGKQESCMILRKSYVINSYISRMNHLFIKGLGFLYLALNLI</sequence>
<dbReference type="GO" id="GO:0015035">
    <property type="term" value="F:protein-disulfide reductase activity"/>
    <property type="evidence" value="ECO:0007669"/>
    <property type="project" value="InterPro"/>
</dbReference>
<dbReference type="EMBL" id="BBLG01000008">
    <property type="protein sequence ID" value="GAK77305.1"/>
    <property type="molecule type" value="Genomic_DNA"/>
</dbReference>
<dbReference type="Pfam" id="PF04134">
    <property type="entry name" value="DCC1-like"/>
    <property type="match status" value="1"/>
</dbReference>
<dbReference type="PANTHER" id="PTHR33639">
    <property type="entry name" value="THIOL-DISULFIDE OXIDOREDUCTASE DCC"/>
    <property type="match status" value="1"/>
</dbReference>
<dbReference type="AlphaFoldDB" id="A0A081DEF9"/>
<dbReference type="PANTHER" id="PTHR33639:SF2">
    <property type="entry name" value="DUF393 DOMAIN-CONTAINING PROTEIN"/>
    <property type="match status" value="1"/>
</dbReference>
<evidence type="ECO:0008006" key="4">
    <source>
        <dbReference type="Google" id="ProtNLM"/>
    </source>
</evidence>
<gene>
    <name evidence="2" type="ORF">JCM19296_2912</name>
</gene>